<feature type="domain" description="Toprim" evidence="3">
    <location>
        <begin position="220"/>
        <end position="312"/>
    </location>
</feature>
<evidence type="ECO:0000313" key="4">
    <source>
        <dbReference type="EMBL" id="MBR7792529.1"/>
    </source>
</evidence>
<dbReference type="Pfam" id="PF13362">
    <property type="entry name" value="Toprim_3"/>
    <property type="match status" value="1"/>
</dbReference>
<dbReference type="InterPro" id="IPR006171">
    <property type="entry name" value="TOPRIM_dom"/>
</dbReference>
<dbReference type="EMBL" id="JAGSPK010000002">
    <property type="protein sequence ID" value="MBR7792529.1"/>
    <property type="molecule type" value="Genomic_DNA"/>
</dbReference>
<dbReference type="CDD" id="cd01029">
    <property type="entry name" value="TOPRIM_primases"/>
    <property type="match status" value="1"/>
</dbReference>
<evidence type="ECO:0000313" key="5">
    <source>
        <dbReference type="Proteomes" id="UP000682982"/>
    </source>
</evidence>
<protein>
    <submittedName>
        <fullName evidence="4">DUF927 domain-containing protein</fullName>
    </submittedName>
</protein>
<comment type="caution">
    <text evidence="4">The sequence shown here is derived from an EMBL/GenBank/DDBJ whole genome shotgun (WGS) entry which is preliminary data.</text>
</comment>
<organism evidence="4 5">
    <name type="scientific">Undibacterium rivi</name>
    <dbReference type="NCBI Taxonomy" id="2828729"/>
    <lineage>
        <taxon>Bacteria</taxon>
        <taxon>Pseudomonadati</taxon>
        <taxon>Pseudomonadota</taxon>
        <taxon>Betaproteobacteria</taxon>
        <taxon>Burkholderiales</taxon>
        <taxon>Oxalobacteraceae</taxon>
        <taxon>Undibacterium</taxon>
    </lineage>
</organism>
<dbReference type="Pfam" id="PF08707">
    <property type="entry name" value="PriCT_2"/>
    <property type="match status" value="1"/>
</dbReference>
<feature type="compositionally biased region" description="Polar residues" evidence="2">
    <location>
        <begin position="374"/>
        <end position="390"/>
    </location>
</feature>
<evidence type="ECO:0000256" key="2">
    <source>
        <dbReference type="SAM" id="MobiDB-lite"/>
    </source>
</evidence>
<name>A0ABS5H290_9BURK</name>
<dbReference type="InterPro" id="IPR034154">
    <property type="entry name" value="TOPRIM_DnaG/twinkle"/>
</dbReference>
<dbReference type="PROSITE" id="PS50880">
    <property type="entry name" value="TOPRIM"/>
    <property type="match status" value="1"/>
</dbReference>
<reference evidence="4 5" key="1">
    <citation type="submission" date="2021-04" db="EMBL/GenBank/DDBJ databases">
        <title>novel species isolated from subtropical streams in China.</title>
        <authorList>
            <person name="Lu H."/>
        </authorList>
    </citation>
    <scope>NUCLEOTIDE SEQUENCE [LARGE SCALE GENOMIC DNA]</scope>
    <source>
        <strain evidence="4 5">FT147W</strain>
    </source>
</reference>
<dbReference type="Gene3D" id="3.40.1360.10">
    <property type="match status" value="1"/>
</dbReference>
<evidence type="ECO:0000259" key="3">
    <source>
        <dbReference type="PROSITE" id="PS50880"/>
    </source>
</evidence>
<dbReference type="SMART" id="SM00493">
    <property type="entry name" value="TOPRIM"/>
    <property type="match status" value="1"/>
</dbReference>
<accession>A0ABS5H290</accession>
<feature type="region of interest" description="Disordered" evidence="2">
    <location>
        <begin position="366"/>
        <end position="400"/>
    </location>
</feature>
<dbReference type="InterPro" id="IPR009270">
    <property type="entry name" value="DUF927"/>
</dbReference>
<dbReference type="InterPro" id="IPR014819">
    <property type="entry name" value="PriCT_2"/>
</dbReference>
<proteinExistence type="predicted"/>
<feature type="coiled-coil region" evidence="1">
    <location>
        <begin position="107"/>
        <end position="137"/>
    </location>
</feature>
<keyword evidence="1" id="KW-0175">Coiled coil</keyword>
<dbReference type="Proteomes" id="UP000682982">
    <property type="component" value="Unassembled WGS sequence"/>
</dbReference>
<gene>
    <name evidence="4" type="ORF">KDM87_07945</name>
</gene>
<evidence type="ECO:0000256" key="1">
    <source>
        <dbReference type="SAM" id="Coils"/>
    </source>
</evidence>
<dbReference type="RefSeq" id="WP_212678548.1">
    <property type="nucleotide sequence ID" value="NZ_JAGSPK010000002.1"/>
</dbReference>
<dbReference type="Pfam" id="PF06048">
    <property type="entry name" value="DUF927"/>
    <property type="match status" value="1"/>
</dbReference>
<keyword evidence="5" id="KW-1185">Reference proteome</keyword>
<sequence length="988" mass="106267">MTRKPIERPTPEAIQAALSFIPSDDRQLWLKIGMGIKHEFDEAGFDLFDSWSQSGSNYDAAAVKTSWRSFKAGGKIGIGTVLYEAKQRGFHIKDHAPAAPVSAEQAASMAQERATKLAAEQAEIERKQAAAASMAQKQWDSASEQGHSDYLQRKGITGHGVRFARHSKGDTLLIPVMDTSGQLCNIQRVFANGDKRFYTGGKVSGGFHLIGGVDAAGAAGWLLIAEGYATGAALYEATGYPVAIAFSASNLKHIAALMRQRYPDKRLLLCADDDRETEQNTGKNTGVIAAKEAAAAIGGLWCKPLNLPAGGNDFNDLAVARGLAEVKSQIEAAMNGTAPASAAVNAMPINGQEVSQITAQAHDVDAVKTDKGSVQKTPQKPANAPRQNRGSKPAGAGQSSKPFFTVSGEGVFYHAFHEGEALPALKICSPLYVIARTRDAASSEWGYLLELNDPDDNIKRWPMSSRMLSGDGTQYRADLLSLGLMIEPGLKVKNLLTTYIQTADVPDRVRCVERTGWHDDVYVLPDRSIGQGAETVLFQANGSTTSQFKQKGTLAEWQTHVSAYCRGNSRLLFFVSAGFASVLLHHAKVQSFGLHLMGSSSTGKSTAMKVAASVFGGADYAQSWHVTDNSLEATAQKHSDALLVLDELGQADPKMVGNIAYMLSNEKGKGRATQNATAKKIATWRLIFISDGELSLEAKMAEAGKATKGGQDVRMAHIHADAGKGLGVFDTVHSFTDGAALSRHLVSMAQQYHGTAGLSFIEWLVGNVALLPEMLRQAIGSTAGKLCPANAHGQVKRVSEFFSLVAAGGELATAAGVTGWADGEATEAATTCFNDWLSSRGTAGDIEHDRMLALLPDFIQVNGSSRFEWAHRAMDDHAPKTINQAGFKRMVSKAGNPIRNNTDWHKEYGDKVHPEEAEGASIEYFLLPKVFKEEVCKGYDARLVAAKMTEMGVFEKDKEGKSSILERFAGTKARYYKIPSDKLDSLTA</sequence>